<dbReference type="GO" id="GO:0003676">
    <property type="term" value="F:nucleic acid binding"/>
    <property type="evidence" value="ECO:0007669"/>
    <property type="project" value="InterPro"/>
</dbReference>
<proteinExistence type="predicted"/>
<name>A0A8X6SXH7_TRICX</name>
<gene>
    <name evidence="1" type="ORF">TNCV_3295911</name>
</gene>
<evidence type="ECO:0000313" key="1">
    <source>
        <dbReference type="EMBL" id="GFY21947.1"/>
    </source>
</evidence>
<evidence type="ECO:0008006" key="3">
    <source>
        <dbReference type="Google" id="ProtNLM"/>
    </source>
</evidence>
<organism evidence="1 2">
    <name type="scientific">Trichonephila clavipes</name>
    <name type="common">Golden silk orbweaver</name>
    <name type="synonym">Nephila clavipes</name>
    <dbReference type="NCBI Taxonomy" id="2585209"/>
    <lineage>
        <taxon>Eukaryota</taxon>
        <taxon>Metazoa</taxon>
        <taxon>Ecdysozoa</taxon>
        <taxon>Arthropoda</taxon>
        <taxon>Chelicerata</taxon>
        <taxon>Arachnida</taxon>
        <taxon>Araneae</taxon>
        <taxon>Araneomorphae</taxon>
        <taxon>Entelegynae</taxon>
        <taxon>Araneoidea</taxon>
        <taxon>Nephilidae</taxon>
        <taxon>Trichonephila</taxon>
    </lineage>
</organism>
<dbReference type="AlphaFoldDB" id="A0A8X6SXH7"/>
<dbReference type="EMBL" id="BMAU01021359">
    <property type="protein sequence ID" value="GFY21947.1"/>
    <property type="molecule type" value="Genomic_DNA"/>
</dbReference>
<evidence type="ECO:0000313" key="2">
    <source>
        <dbReference type="Proteomes" id="UP000887159"/>
    </source>
</evidence>
<accession>A0A8X6SXH7</accession>
<reference evidence="1" key="1">
    <citation type="submission" date="2020-08" db="EMBL/GenBank/DDBJ databases">
        <title>Multicomponent nature underlies the extraordinary mechanical properties of spider dragline silk.</title>
        <authorList>
            <person name="Kono N."/>
            <person name="Nakamura H."/>
            <person name="Mori M."/>
            <person name="Yoshida Y."/>
            <person name="Ohtoshi R."/>
            <person name="Malay A.D."/>
            <person name="Moran D.A.P."/>
            <person name="Tomita M."/>
            <person name="Numata K."/>
            <person name="Arakawa K."/>
        </authorList>
    </citation>
    <scope>NUCLEOTIDE SEQUENCE</scope>
</reference>
<comment type="caution">
    <text evidence="1">The sequence shown here is derived from an EMBL/GenBank/DDBJ whole genome shotgun (WGS) entry which is preliminary data.</text>
</comment>
<dbReference type="InterPro" id="IPR036397">
    <property type="entry name" value="RNaseH_sf"/>
</dbReference>
<dbReference type="Proteomes" id="UP000887159">
    <property type="component" value="Unassembled WGS sequence"/>
</dbReference>
<keyword evidence="2" id="KW-1185">Reference proteome</keyword>
<sequence>MSKSYVKTLLIMFFDSKEMVLLSAPEQCVLLGQTMNSYSYFSLEALEEKGRLRQRSRLQTARVVTDRTQKYVPMLSYPPYSPQLALCDFFLFSGRKMSMKKLNSDTPQNVQKAATTRLRGISQKEFGQRTISYYCSKRIFRRS</sequence>
<dbReference type="Gene3D" id="3.30.420.10">
    <property type="entry name" value="Ribonuclease H-like superfamily/Ribonuclease H"/>
    <property type="match status" value="1"/>
</dbReference>
<protein>
    <recommendedName>
        <fullName evidence="3">Transposase</fullName>
    </recommendedName>
</protein>